<dbReference type="InterPro" id="IPR050338">
    <property type="entry name" value="DisA"/>
</dbReference>
<dbReference type="HAMAP" id="MF_01499">
    <property type="entry name" value="DacA"/>
    <property type="match status" value="1"/>
</dbReference>
<keyword evidence="2 10" id="KW-1003">Cell membrane</keyword>
<comment type="catalytic activity">
    <reaction evidence="1 10">
        <text>2 ATP = 3',3'-c-di-AMP + 2 diphosphate</text>
        <dbReference type="Rhea" id="RHEA:35655"/>
        <dbReference type="ChEBI" id="CHEBI:30616"/>
        <dbReference type="ChEBI" id="CHEBI:33019"/>
        <dbReference type="ChEBI" id="CHEBI:71500"/>
        <dbReference type="EC" id="2.7.7.85"/>
    </reaction>
</comment>
<gene>
    <name evidence="10" type="primary">dacA</name>
    <name evidence="12" type="ORF">H8717_09555</name>
</gene>
<organism evidence="12 13">
    <name type="scientific">Yanshouia hominis</name>
    <dbReference type="NCBI Taxonomy" id="2763673"/>
    <lineage>
        <taxon>Bacteria</taxon>
        <taxon>Bacillati</taxon>
        <taxon>Bacillota</taxon>
        <taxon>Clostridia</taxon>
        <taxon>Eubacteriales</taxon>
        <taxon>Oscillospiraceae</taxon>
        <taxon>Yanshouia</taxon>
    </lineage>
</organism>
<dbReference type="PANTHER" id="PTHR34185:SF1">
    <property type="entry name" value="DIADENYLATE CYCLASE"/>
    <property type="match status" value="1"/>
</dbReference>
<keyword evidence="4 10" id="KW-0812">Transmembrane</keyword>
<comment type="similarity">
    <text evidence="10">Belongs to the adenylate cyclase family. DacA/CdaA subfamily.</text>
</comment>
<evidence type="ECO:0000256" key="5">
    <source>
        <dbReference type="ARBA" id="ARBA00022695"/>
    </source>
</evidence>
<dbReference type="PROSITE" id="PS51794">
    <property type="entry name" value="DAC"/>
    <property type="match status" value="1"/>
</dbReference>
<sequence>MKGIFGSFTLTDFCDILIVAYLLYQAVRLVRDTRAVQLLKGLVVLVMIYAASSILQLRSLSFLIRYIFQYGALALLIVFQPELRRSLEQVGRTRFSNLQLFGGGNDNDAENARWRTAIGAIGEAAVFLSKRRIGALIVLERQTKLGEIVKTGTVIDAAPSAEILGNIFFPNSPLHDGALIIRQGRLLAAGCFLPLSDNFTISKEMGTRHRAGLGMSENSDAVVVIVSEETGVITMAVNGKLRRGFTGEQLTQELKDYFIVEHEEKNDRKLPFFKVKK</sequence>
<proteinExistence type="inferred from homology"/>
<name>A0ABR7NJR0_9FIRM</name>
<feature type="transmembrane region" description="Helical" evidence="10">
    <location>
        <begin position="63"/>
        <end position="79"/>
    </location>
</feature>
<dbReference type="InterPro" id="IPR003390">
    <property type="entry name" value="DNA_integrity_scan_DisA_N"/>
</dbReference>
<evidence type="ECO:0000256" key="2">
    <source>
        <dbReference type="ARBA" id="ARBA00022475"/>
    </source>
</evidence>
<comment type="caution">
    <text evidence="12">The sequence shown here is derived from an EMBL/GenBank/DDBJ whole genome shotgun (WGS) entry which is preliminary data.</text>
</comment>
<evidence type="ECO:0000256" key="7">
    <source>
        <dbReference type="ARBA" id="ARBA00022840"/>
    </source>
</evidence>
<evidence type="ECO:0000256" key="1">
    <source>
        <dbReference type="ARBA" id="ARBA00000877"/>
    </source>
</evidence>
<evidence type="ECO:0000259" key="11">
    <source>
        <dbReference type="PROSITE" id="PS51794"/>
    </source>
</evidence>
<keyword evidence="6 10" id="KW-0547">Nucleotide-binding</keyword>
<comment type="caution">
    <text evidence="10">Lacks conserved residue(s) required for the propagation of feature annotation.</text>
</comment>
<dbReference type="Proteomes" id="UP000658131">
    <property type="component" value="Unassembled WGS sequence"/>
</dbReference>
<keyword evidence="8 10" id="KW-1133">Transmembrane helix</keyword>
<evidence type="ECO:0000256" key="4">
    <source>
        <dbReference type="ARBA" id="ARBA00022692"/>
    </source>
</evidence>
<dbReference type="Gene3D" id="3.40.1700.10">
    <property type="entry name" value="DNA integrity scanning protein, DisA, N-terminal domain"/>
    <property type="match status" value="1"/>
</dbReference>
<keyword evidence="9 10" id="KW-0472">Membrane</keyword>
<comment type="function">
    <text evidence="10">Catalyzes the condensation of 2 ATP molecules into cyclic di-AMP (c-di-AMP), a second messenger used to regulate differing processes in different bacteria.</text>
</comment>
<evidence type="ECO:0000313" key="13">
    <source>
        <dbReference type="Proteomes" id="UP000658131"/>
    </source>
</evidence>
<dbReference type="NCBIfam" id="TIGR00159">
    <property type="entry name" value="diadenylate cyclase CdaA"/>
    <property type="match status" value="1"/>
</dbReference>
<feature type="transmembrane region" description="Helical" evidence="10">
    <location>
        <begin position="36"/>
        <end position="57"/>
    </location>
</feature>
<dbReference type="InterPro" id="IPR036888">
    <property type="entry name" value="DNA_integrity_DisA_N_sf"/>
</dbReference>
<dbReference type="SUPFAM" id="SSF143597">
    <property type="entry name" value="YojJ-like"/>
    <property type="match status" value="1"/>
</dbReference>
<keyword evidence="7 10" id="KW-0067">ATP-binding</keyword>
<dbReference type="PIRSF" id="PIRSF004793">
    <property type="entry name" value="UCP004793"/>
    <property type="match status" value="1"/>
</dbReference>
<protein>
    <recommendedName>
        <fullName evidence="10">Diadenylate cyclase</fullName>
        <shortName evidence="10">DAC</shortName>
        <ecNumber evidence="10">2.7.7.85</ecNumber>
    </recommendedName>
    <alternativeName>
        <fullName evidence="10">Cyclic-di-AMP synthase</fullName>
        <shortName evidence="10">c-di-AMP synthase</shortName>
    </alternativeName>
</protein>
<feature type="transmembrane region" description="Helical" evidence="10">
    <location>
        <begin position="6"/>
        <end position="24"/>
    </location>
</feature>
<dbReference type="InterPro" id="IPR014046">
    <property type="entry name" value="C-di-AMP_synthase"/>
</dbReference>
<dbReference type="InterPro" id="IPR045585">
    <property type="entry name" value="CdaA_N"/>
</dbReference>
<dbReference type="Pfam" id="PF02457">
    <property type="entry name" value="DAC"/>
    <property type="match status" value="1"/>
</dbReference>
<dbReference type="Pfam" id="PF19293">
    <property type="entry name" value="CdaA_N"/>
    <property type="match status" value="1"/>
</dbReference>
<keyword evidence="5 10" id="KW-0548">Nucleotidyltransferase</keyword>
<dbReference type="EMBL" id="JACRTB010000013">
    <property type="protein sequence ID" value="MBC8576647.1"/>
    <property type="molecule type" value="Genomic_DNA"/>
</dbReference>
<evidence type="ECO:0000256" key="6">
    <source>
        <dbReference type="ARBA" id="ARBA00022741"/>
    </source>
</evidence>
<comment type="subunit">
    <text evidence="10">Probably a homodimer.</text>
</comment>
<evidence type="ECO:0000256" key="9">
    <source>
        <dbReference type="ARBA" id="ARBA00023136"/>
    </source>
</evidence>
<keyword evidence="3 10" id="KW-0808">Transferase</keyword>
<evidence type="ECO:0000256" key="3">
    <source>
        <dbReference type="ARBA" id="ARBA00022679"/>
    </source>
</evidence>
<accession>A0ABR7NJR0</accession>
<feature type="domain" description="DAC" evidence="11">
    <location>
        <begin position="80"/>
        <end position="247"/>
    </location>
</feature>
<dbReference type="InterPro" id="IPR034701">
    <property type="entry name" value="CdaA"/>
</dbReference>
<evidence type="ECO:0000256" key="8">
    <source>
        <dbReference type="ARBA" id="ARBA00022989"/>
    </source>
</evidence>
<keyword evidence="13" id="KW-1185">Reference proteome</keyword>
<evidence type="ECO:0000256" key="10">
    <source>
        <dbReference type="HAMAP-Rule" id="MF_01499"/>
    </source>
</evidence>
<dbReference type="EC" id="2.7.7.85" evidence="10"/>
<dbReference type="PANTHER" id="PTHR34185">
    <property type="entry name" value="DIADENYLATE CYCLASE"/>
    <property type="match status" value="1"/>
</dbReference>
<evidence type="ECO:0000313" key="12">
    <source>
        <dbReference type="EMBL" id="MBC8576647.1"/>
    </source>
</evidence>
<reference evidence="12 13" key="1">
    <citation type="submission" date="2020-08" db="EMBL/GenBank/DDBJ databases">
        <title>Genome public.</title>
        <authorList>
            <person name="Liu C."/>
            <person name="Sun Q."/>
        </authorList>
    </citation>
    <scope>NUCLEOTIDE SEQUENCE [LARGE SCALE GENOMIC DNA]</scope>
    <source>
        <strain evidence="12 13">BX1</strain>
    </source>
</reference>